<evidence type="ECO:0000313" key="1">
    <source>
        <dbReference type="EMBL" id="MBR7831411.1"/>
    </source>
</evidence>
<evidence type="ECO:0000313" key="2">
    <source>
        <dbReference type="Proteomes" id="UP000676325"/>
    </source>
</evidence>
<accession>A0A941EHJ4</accession>
<gene>
    <name evidence="1" type="ORF">KDK95_34230</name>
</gene>
<keyword evidence="2" id="KW-1185">Reference proteome</keyword>
<dbReference type="Proteomes" id="UP000676325">
    <property type="component" value="Unassembled WGS sequence"/>
</dbReference>
<dbReference type="AlphaFoldDB" id="A0A941EHJ4"/>
<dbReference type="EMBL" id="JAGSOH010000239">
    <property type="protein sequence ID" value="MBR7831411.1"/>
    <property type="molecule type" value="Genomic_DNA"/>
</dbReference>
<comment type="caution">
    <text evidence="1">The sequence shown here is derived from an EMBL/GenBank/DDBJ whole genome shotgun (WGS) entry which is preliminary data.</text>
</comment>
<name>A0A941EHJ4_9ACTN</name>
<protein>
    <submittedName>
        <fullName evidence="1">DUF2304 domain-containing protein</fullName>
    </submittedName>
</protein>
<dbReference type="RefSeq" id="WP_212522519.1">
    <property type="nucleotide sequence ID" value="NZ_JAGSOH010000239.1"/>
</dbReference>
<proteinExistence type="predicted"/>
<reference evidence="1" key="1">
    <citation type="submission" date="2021-04" db="EMBL/GenBank/DDBJ databases">
        <title>Genome based classification of Actinospica acidithermotolerans sp. nov., an actinobacterium isolated from an Indonesian hot spring.</title>
        <authorList>
            <person name="Kusuma A.B."/>
            <person name="Putra K.E."/>
            <person name="Nafisah S."/>
            <person name="Loh J."/>
            <person name="Nouioui I."/>
            <person name="Goodfellow M."/>
        </authorList>
    </citation>
    <scope>NUCLEOTIDE SEQUENCE</scope>
    <source>
        <strain evidence="1">MGRD01-02</strain>
    </source>
</reference>
<organism evidence="1 2">
    <name type="scientific">Actinospica acidithermotolerans</name>
    <dbReference type="NCBI Taxonomy" id="2828514"/>
    <lineage>
        <taxon>Bacteria</taxon>
        <taxon>Bacillati</taxon>
        <taxon>Actinomycetota</taxon>
        <taxon>Actinomycetes</taxon>
        <taxon>Catenulisporales</taxon>
        <taxon>Actinospicaceae</taxon>
        <taxon>Actinospica</taxon>
    </lineage>
</organism>
<sequence length="64" mass="6923">MTLSLPVVLLFGVLMFLLIRKGGMKLSHAIVAAFFGFYLASTTFATQINSLDSTIAHLVDSVHP</sequence>